<name>A0ABW3W2S7_9ACTN</name>
<dbReference type="InterPro" id="IPR017871">
    <property type="entry name" value="ABC_transporter-like_CS"/>
</dbReference>
<dbReference type="PROSITE" id="PS00211">
    <property type="entry name" value="ABC_TRANSPORTER_1"/>
    <property type="match status" value="1"/>
</dbReference>
<keyword evidence="7" id="KW-0472">Membrane</keyword>
<dbReference type="NCBIfam" id="TIGR01727">
    <property type="entry name" value="oligo_HPY"/>
    <property type="match status" value="1"/>
</dbReference>
<dbReference type="InterPro" id="IPR013563">
    <property type="entry name" value="Oligopep_ABC_C"/>
</dbReference>
<dbReference type="InterPro" id="IPR050388">
    <property type="entry name" value="ABC_Ni/Peptide_Import"/>
</dbReference>
<dbReference type="InterPro" id="IPR027417">
    <property type="entry name" value="P-loop_NTPase"/>
</dbReference>
<keyword evidence="10" id="KW-1185">Reference proteome</keyword>
<keyword evidence="3" id="KW-0813">Transport</keyword>
<dbReference type="RefSeq" id="WP_367919960.1">
    <property type="nucleotide sequence ID" value="NZ_BAABAC010000024.1"/>
</dbReference>
<dbReference type="Proteomes" id="UP001597229">
    <property type="component" value="Unassembled WGS sequence"/>
</dbReference>
<evidence type="ECO:0000259" key="8">
    <source>
        <dbReference type="PROSITE" id="PS50893"/>
    </source>
</evidence>
<evidence type="ECO:0000256" key="2">
    <source>
        <dbReference type="ARBA" id="ARBA00005417"/>
    </source>
</evidence>
<protein>
    <submittedName>
        <fullName evidence="9">ABC transporter ATP-binding protein</fullName>
    </submittedName>
</protein>
<comment type="subcellular location">
    <subcellularLocation>
        <location evidence="1">Cell membrane</location>
        <topology evidence="1">Peripheral membrane protein</topology>
    </subcellularLocation>
</comment>
<keyword evidence="4" id="KW-1003">Cell membrane</keyword>
<comment type="similarity">
    <text evidence="2">Belongs to the ABC transporter superfamily.</text>
</comment>
<accession>A0ABW3W2S7</accession>
<dbReference type="PANTHER" id="PTHR43297">
    <property type="entry name" value="OLIGOPEPTIDE TRANSPORT ATP-BINDING PROTEIN APPD"/>
    <property type="match status" value="1"/>
</dbReference>
<dbReference type="Gene3D" id="3.40.50.300">
    <property type="entry name" value="P-loop containing nucleotide triphosphate hydrolases"/>
    <property type="match status" value="1"/>
</dbReference>
<evidence type="ECO:0000256" key="5">
    <source>
        <dbReference type="ARBA" id="ARBA00022741"/>
    </source>
</evidence>
<dbReference type="Pfam" id="PF00005">
    <property type="entry name" value="ABC_tran"/>
    <property type="match status" value="1"/>
</dbReference>
<organism evidence="9 10">
    <name type="scientific">Nocardioides ginsengisoli</name>
    <dbReference type="NCBI Taxonomy" id="363868"/>
    <lineage>
        <taxon>Bacteria</taxon>
        <taxon>Bacillati</taxon>
        <taxon>Actinomycetota</taxon>
        <taxon>Actinomycetes</taxon>
        <taxon>Propionibacteriales</taxon>
        <taxon>Nocardioidaceae</taxon>
        <taxon>Nocardioides</taxon>
    </lineage>
</organism>
<evidence type="ECO:0000256" key="7">
    <source>
        <dbReference type="ARBA" id="ARBA00023136"/>
    </source>
</evidence>
<evidence type="ECO:0000313" key="10">
    <source>
        <dbReference type="Proteomes" id="UP001597229"/>
    </source>
</evidence>
<keyword evidence="6 9" id="KW-0067">ATP-binding</keyword>
<sequence>MRLDLATAAPEAAPDAAPRPLLEIRGLTVSYPGPTGPVEIVSDLDLTVGRAERVAIVGESGSGKSVTARSLLRLDRRATVTGSLLLDGTDLLALGEKEMRSYRGRRIALMLQDPMTTLNPVLTVGSQVMEALRVHGVGKAEARRRAIAVLDRLGIPDAARRMRAYPHEFSGGMRQRVCLAMAIVAEPDLLIADEPTTALDVRVQEQVLTLIDSLVDELGMGVILITHDLGLVAGFAERVAVMYAGRRVETGAVDELYRSPRHPYTAGLLGSVARVDRDDPLRPIPGSPVMPTARPVGCAFHVRCAHAEADCGVERPEIRLVGHSDVACHHPLALREGA</sequence>
<dbReference type="InterPro" id="IPR003439">
    <property type="entry name" value="ABC_transporter-like_ATP-bd"/>
</dbReference>
<dbReference type="SUPFAM" id="SSF52540">
    <property type="entry name" value="P-loop containing nucleoside triphosphate hydrolases"/>
    <property type="match status" value="1"/>
</dbReference>
<dbReference type="InterPro" id="IPR003593">
    <property type="entry name" value="AAA+_ATPase"/>
</dbReference>
<dbReference type="PANTHER" id="PTHR43297:SF2">
    <property type="entry name" value="DIPEPTIDE TRANSPORT ATP-BINDING PROTEIN DPPD"/>
    <property type="match status" value="1"/>
</dbReference>
<evidence type="ECO:0000256" key="4">
    <source>
        <dbReference type="ARBA" id="ARBA00022475"/>
    </source>
</evidence>
<dbReference type="EMBL" id="JBHTLX010000021">
    <property type="protein sequence ID" value="MFD1249621.1"/>
    <property type="molecule type" value="Genomic_DNA"/>
</dbReference>
<evidence type="ECO:0000256" key="6">
    <source>
        <dbReference type="ARBA" id="ARBA00022840"/>
    </source>
</evidence>
<comment type="caution">
    <text evidence="9">The sequence shown here is derived from an EMBL/GenBank/DDBJ whole genome shotgun (WGS) entry which is preliminary data.</text>
</comment>
<evidence type="ECO:0000256" key="1">
    <source>
        <dbReference type="ARBA" id="ARBA00004202"/>
    </source>
</evidence>
<gene>
    <name evidence="9" type="ORF">ACFQ3F_17610</name>
</gene>
<keyword evidence="5" id="KW-0547">Nucleotide-binding</keyword>
<dbReference type="SMART" id="SM00382">
    <property type="entry name" value="AAA"/>
    <property type="match status" value="1"/>
</dbReference>
<evidence type="ECO:0000256" key="3">
    <source>
        <dbReference type="ARBA" id="ARBA00022448"/>
    </source>
</evidence>
<evidence type="ECO:0000313" key="9">
    <source>
        <dbReference type="EMBL" id="MFD1249621.1"/>
    </source>
</evidence>
<feature type="domain" description="ABC transporter" evidence="8">
    <location>
        <begin position="24"/>
        <end position="269"/>
    </location>
</feature>
<dbReference type="Pfam" id="PF08352">
    <property type="entry name" value="oligo_HPY"/>
    <property type="match status" value="1"/>
</dbReference>
<dbReference type="GO" id="GO:0005524">
    <property type="term" value="F:ATP binding"/>
    <property type="evidence" value="ECO:0007669"/>
    <property type="project" value="UniProtKB-KW"/>
</dbReference>
<dbReference type="PROSITE" id="PS50893">
    <property type="entry name" value="ABC_TRANSPORTER_2"/>
    <property type="match status" value="1"/>
</dbReference>
<reference evidence="10" key="1">
    <citation type="journal article" date="2019" name="Int. J. Syst. Evol. Microbiol.">
        <title>The Global Catalogue of Microorganisms (GCM) 10K type strain sequencing project: providing services to taxonomists for standard genome sequencing and annotation.</title>
        <authorList>
            <consortium name="The Broad Institute Genomics Platform"/>
            <consortium name="The Broad Institute Genome Sequencing Center for Infectious Disease"/>
            <person name="Wu L."/>
            <person name="Ma J."/>
        </authorList>
    </citation>
    <scope>NUCLEOTIDE SEQUENCE [LARGE SCALE GENOMIC DNA]</scope>
    <source>
        <strain evidence="10">CCUG 52478</strain>
    </source>
</reference>
<dbReference type="CDD" id="cd03257">
    <property type="entry name" value="ABC_NikE_OppD_transporters"/>
    <property type="match status" value="1"/>
</dbReference>
<proteinExistence type="inferred from homology"/>